<reference evidence="1 2" key="1">
    <citation type="journal article" date="2019" name="Sci. Rep.">
        <title>Orb-weaving spider Araneus ventricosus genome elucidates the spidroin gene catalogue.</title>
        <authorList>
            <person name="Kono N."/>
            <person name="Nakamura H."/>
            <person name="Ohtoshi R."/>
            <person name="Moran D.A.P."/>
            <person name="Shinohara A."/>
            <person name="Yoshida Y."/>
            <person name="Fujiwara M."/>
            <person name="Mori M."/>
            <person name="Tomita M."/>
            <person name="Arakawa K."/>
        </authorList>
    </citation>
    <scope>NUCLEOTIDE SEQUENCE [LARGE SCALE GENOMIC DNA]</scope>
</reference>
<proteinExistence type="predicted"/>
<feature type="non-terminal residue" evidence="1">
    <location>
        <position position="1"/>
    </location>
</feature>
<dbReference type="AlphaFoldDB" id="A0A4Y2HVE3"/>
<evidence type="ECO:0000313" key="2">
    <source>
        <dbReference type="Proteomes" id="UP000499080"/>
    </source>
</evidence>
<dbReference type="EMBL" id="BGPR01183192">
    <property type="protein sequence ID" value="GBM68936.1"/>
    <property type="molecule type" value="Genomic_DNA"/>
</dbReference>
<keyword evidence="2" id="KW-1185">Reference proteome</keyword>
<name>A0A4Y2HVE3_ARAVE</name>
<organism evidence="1 2">
    <name type="scientific">Araneus ventricosus</name>
    <name type="common">Orbweaver spider</name>
    <name type="synonym">Epeira ventricosa</name>
    <dbReference type="NCBI Taxonomy" id="182803"/>
    <lineage>
        <taxon>Eukaryota</taxon>
        <taxon>Metazoa</taxon>
        <taxon>Ecdysozoa</taxon>
        <taxon>Arthropoda</taxon>
        <taxon>Chelicerata</taxon>
        <taxon>Arachnida</taxon>
        <taxon>Araneae</taxon>
        <taxon>Araneomorphae</taxon>
        <taxon>Entelegynae</taxon>
        <taxon>Araneoidea</taxon>
        <taxon>Araneidae</taxon>
        <taxon>Araneus</taxon>
    </lineage>
</organism>
<comment type="caution">
    <text evidence="1">The sequence shown here is derived from an EMBL/GenBank/DDBJ whole genome shotgun (WGS) entry which is preliminary data.</text>
</comment>
<protein>
    <submittedName>
        <fullName evidence="1">Uncharacterized protein</fullName>
    </submittedName>
</protein>
<gene>
    <name evidence="1" type="ORF">AVEN_71757_1</name>
</gene>
<evidence type="ECO:0000313" key="1">
    <source>
        <dbReference type="EMBL" id="GBM68936.1"/>
    </source>
</evidence>
<accession>A0A4Y2HVE3</accession>
<sequence>LCLSESSAPLIPWGTFFPPARPHKWDCVTDNRWVDKGTVITLPPSFAFQRGCATVSLVSDKTAKR</sequence>
<dbReference type="Proteomes" id="UP000499080">
    <property type="component" value="Unassembled WGS sequence"/>
</dbReference>